<comment type="pathway">
    <text evidence="3">Phospholipid metabolism; CDP-diacylglycerol biosynthesis; CDP-diacylglycerol from sn-glycerol 3-phosphate: step 3/3.</text>
</comment>
<evidence type="ECO:0000256" key="18">
    <source>
        <dbReference type="ARBA" id="ARBA00029893"/>
    </source>
</evidence>
<evidence type="ECO:0000256" key="11">
    <source>
        <dbReference type="ARBA" id="ARBA00022692"/>
    </source>
</evidence>
<evidence type="ECO:0000256" key="3">
    <source>
        <dbReference type="ARBA" id="ARBA00005119"/>
    </source>
</evidence>
<comment type="catalytic activity">
    <reaction evidence="1">
        <text>a 1,2-diacyl-sn-glycero-3-phosphate + CTP + H(+) = a CDP-1,2-diacyl-sn-glycerol + diphosphate</text>
        <dbReference type="Rhea" id="RHEA:16229"/>
        <dbReference type="ChEBI" id="CHEBI:15378"/>
        <dbReference type="ChEBI" id="CHEBI:33019"/>
        <dbReference type="ChEBI" id="CHEBI:37563"/>
        <dbReference type="ChEBI" id="CHEBI:58332"/>
        <dbReference type="ChEBI" id="CHEBI:58608"/>
        <dbReference type="EC" id="2.7.7.41"/>
    </reaction>
</comment>
<evidence type="ECO:0000256" key="24">
    <source>
        <dbReference type="SAM" id="Phobius"/>
    </source>
</evidence>
<evidence type="ECO:0000256" key="15">
    <source>
        <dbReference type="ARBA" id="ARBA00023136"/>
    </source>
</evidence>
<keyword evidence="12 25" id="KW-0548">Nucleotidyltransferase</keyword>
<evidence type="ECO:0000313" key="25">
    <source>
        <dbReference type="EMBL" id="QJG67269.1"/>
    </source>
</evidence>
<keyword evidence="17" id="KW-1208">Phospholipid metabolism</keyword>
<evidence type="ECO:0000256" key="12">
    <source>
        <dbReference type="ARBA" id="ARBA00022695"/>
    </source>
</evidence>
<comment type="pathway">
    <text evidence="4">Lipid metabolism.</text>
</comment>
<evidence type="ECO:0000256" key="9">
    <source>
        <dbReference type="ARBA" id="ARBA00022516"/>
    </source>
</evidence>
<dbReference type="AlphaFoldDB" id="A0A858U5C7"/>
<proteinExistence type="inferred from homology"/>
<evidence type="ECO:0000256" key="2">
    <source>
        <dbReference type="ARBA" id="ARBA00004651"/>
    </source>
</evidence>
<reference evidence="25 26" key="1">
    <citation type="submission" date="2020-04" db="EMBL/GenBank/DDBJ databases">
        <title>Novel Mycoplasma species detected in Phocoena phocoena (harbor porpoise) from the USA.</title>
        <authorList>
            <person name="Volokhov D.V."/>
        </authorList>
    </citation>
    <scope>NUCLEOTIDE SEQUENCE [LARGE SCALE GENOMIC DNA]</scope>
    <source>
        <strain evidence="25 26">Phocoena C-264-GEN</strain>
    </source>
</reference>
<feature type="transmembrane region" description="Helical" evidence="24">
    <location>
        <begin position="44"/>
        <end position="64"/>
    </location>
</feature>
<evidence type="ECO:0000256" key="4">
    <source>
        <dbReference type="ARBA" id="ARBA00005189"/>
    </source>
</evidence>
<dbReference type="GO" id="GO:0016024">
    <property type="term" value="P:CDP-diacylglycerol biosynthetic process"/>
    <property type="evidence" value="ECO:0007669"/>
    <property type="project" value="TreeGrafter"/>
</dbReference>
<comment type="subcellular location">
    <subcellularLocation>
        <location evidence="2">Cell membrane</location>
        <topology evidence="2">Multi-pass membrane protein</topology>
    </subcellularLocation>
</comment>
<evidence type="ECO:0000256" key="6">
    <source>
        <dbReference type="ARBA" id="ARBA00012487"/>
    </source>
</evidence>
<sequence length="141" mass="15908">MLFLELIVIFVDTCGYFGGKFFGKKIIKKNLAPKISPKKTWEGAFFSVTLSIVAIFIFGYAMYFWTKETSTLIFDNIIQCVLAAFVLPPLAICGDLWFSALKRNFKIKDFSNLINGHGGIMDRFDSAASISIWLILIIAFI</sequence>
<evidence type="ECO:0000313" key="26">
    <source>
        <dbReference type="Proteomes" id="UP000501060"/>
    </source>
</evidence>
<keyword evidence="14" id="KW-0443">Lipid metabolism</keyword>
<organism evidence="25 26">
    <name type="scientific">Mycoplasma phocoenae</name>
    <dbReference type="NCBI Taxonomy" id="754517"/>
    <lineage>
        <taxon>Bacteria</taxon>
        <taxon>Bacillati</taxon>
        <taxon>Mycoplasmatota</taxon>
        <taxon>Mollicutes</taxon>
        <taxon>Mycoplasmataceae</taxon>
        <taxon>Mycoplasma</taxon>
    </lineage>
</organism>
<feature type="transmembrane region" description="Helical" evidence="24">
    <location>
        <begin position="76"/>
        <end position="98"/>
    </location>
</feature>
<keyword evidence="8" id="KW-1003">Cell membrane</keyword>
<name>A0A858U5C7_9MOLU</name>
<evidence type="ECO:0000256" key="10">
    <source>
        <dbReference type="ARBA" id="ARBA00022679"/>
    </source>
</evidence>
<evidence type="ECO:0000256" key="14">
    <source>
        <dbReference type="ARBA" id="ARBA00023098"/>
    </source>
</evidence>
<keyword evidence="26" id="KW-1185">Reference proteome</keyword>
<dbReference type="PANTHER" id="PTHR46382">
    <property type="entry name" value="PHOSPHATIDATE CYTIDYLYLTRANSFERASE"/>
    <property type="match status" value="1"/>
</dbReference>
<evidence type="ECO:0000256" key="17">
    <source>
        <dbReference type="ARBA" id="ARBA00023264"/>
    </source>
</evidence>
<evidence type="ECO:0000256" key="16">
    <source>
        <dbReference type="ARBA" id="ARBA00023209"/>
    </source>
</evidence>
<dbReference type="PANTHER" id="PTHR46382:SF1">
    <property type="entry name" value="PHOSPHATIDATE CYTIDYLYLTRANSFERASE"/>
    <property type="match status" value="1"/>
</dbReference>
<evidence type="ECO:0000256" key="8">
    <source>
        <dbReference type="ARBA" id="ARBA00022475"/>
    </source>
</evidence>
<feature type="transmembrane region" description="Helical" evidence="24">
    <location>
        <begin position="6"/>
        <end position="23"/>
    </location>
</feature>
<protein>
    <recommendedName>
        <fullName evidence="7">Phosphatidate cytidylyltransferase</fullName>
        <ecNumber evidence="6">2.7.7.41</ecNumber>
    </recommendedName>
    <alternativeName>
        <fullName evidence="20">CDP-DAG synthase</fullName>
    </alternativeName>
    <alternativeName>
        <fullName evidence="22">CDP-DG synthase</fullName>
    </alternativeName>
    <alternativeName>
        <fullName evidence="18">CDP-diacylglycerol synthase</fullName>
    </alternativeName>
    <alternativeName>
        <fullName evidence="21">CDP-diglyceride pyrophosphorylase</fullName>
    </alternativeName>
    <alternativeName>
        <fullName evidence="23">CDP-diglyceride synthase</fullName>
    </alternativeName>
    <alternativeName>
        <fullName evidence="19">CTP:phosphatidate cytidylyltransferase</fullName>
    </alternativeName>
</protein>
<dbReference type="Proteomes" id="UP000501060">
    <property type="component" value="Chromosome"/>
</dbReference>
<evidence type="ECO:0000256" key="22">
    <source>
        <dbReference type="ARBA" id="ARBA00032743"/>
    </source>
</evidence>
<dbReference type="EC" id="2.7.7.41" evidence="6"/>
<evidence type="ECO:0000256" key="5">
    <source>
        <dbReference type="ARBA" id="ARBA00010185"/>
    </source>
</evidence>
<dbReference type="EMBL" id="CP051481">
    <property type="protein sequence ID" value="QJG67269.1"/>
    <property type="molecule type" value="Genomic_DNA"/>
</dbReference>
<dbReference type="GO" id="GO:0004605">
    <property type="term" value="F:phosphatidate cytidylyltransferase activity"/>
    <property type="evidence" value="ECO:0007669"/>
    <property type="project" value="UniProtKB-EC"/>
</dbReference>
<comment type="similarity">
    <text evidence="5">Belongs to the CDS family.</text>
</comment>
<accession>A0A858U5C7</accession>
<keyword evidence="16" id="KW-0594">Phospholipid biosynthesis</keyword>
<keyword evidence="10 25" id="KW-0808">Transferase</keyword>
<evidence type="ECO:0000256" key="19">
    <source>
        <dbReference type="ARBA" id="ARBA00031825"/>
    </source>
</evidence>
<evidence type="ECO:0000256" key="21">
    <source>
        <dbReference type="ARBA" id="ARBA00032396"/>
    </source>
</evidence>
<evidence type="ECO:0000256" key="13">
    <source>
        <dbReference type="ARBA" id="ARBA00022989"/>
    </source>
</evidence>
<keyword evidence="15 24" id="KW-0472">Membrane</keyword>
<keyword evidence="13 24" id="KW-1133">Transmembrane helix</keyword>
<evidence type="ECO:0000256" key="20">
    <source>
        <dbReference type="ARBA" id="ARBA00032253"/>
    </source>
</evidence>
<gene>
    <name evidence="25" type="ORF">HGG69_00845</name>
</gene>
<evidence type="ECO:0000256" key="23">
    <source>
        <dbReference type="ARBA" id="ARBA00033406"/>
    </source>
</evidence>
<evidence type="ECO:0000256" key="1">
    <source>
        <dbReference type="ARBA" id="ARBA00001698"/>
    </source>
</evidence>
<keyword evidence="11 24" id="KW-0812">Transmembrane</keyword>
<keyword evidence="9" id="KW-0444">Lipid biosynthesis</keyword>
<dbReference type="KEGG" id="mphe:HGG69_00845"/>
<dbReference type="GO" id="GO:0005886">
    <property type="term" value="C:plasma membrane"/>
    <property type="evidence" value="ECO:0007669"/>
    <property type="project" value="UniProtKB-SubCell"/>
</dbReference>
<dbReference type="Pfam" id="PF01148">
    <property type="entry name" value="CTP_transf_1"/>
    <property type="match status" value="1"/>
</dbReference>
<evidence type="ECO:0000256" key="7">
    <source>
        <dbReference type="ARBA" id="ARBA00019373"/>
    </source>
</evidence>